<dbReference type="InterPro" id="IPR006334">
    <property type="entry name" value="Glut_cys_ligase"/>
</dbReference>
<sequence>MSTVFNALQRAIASKPDILQGAKRGIERECLRISRDGHLAMTPHPTALGSALTHGSITTDYSEALLEFITQPHDDIASTLAQLDEIHRYTTFVLEQQGEMLWPASMPCIMAEDDAIPVAQYGSSNSAQLKTTYRHGLGNRYGRLMQTIAGIHYNYSISDSFWQFKQQQLQNNQSLQDFKTDQYFGVIRNFRRNFWLLMYLFGASPLLCQSFVKNNPHHQLKQFTHCTYGGDQATSLRMGDLGYQSNAQASLTVSYNELPSYLKTLKHAIVAPHPEYQHIGVKVEGEYRQLSDALLQIENEFYSTIRPKRTAQRGETALHALQSQGVEYIEVRCLDINPYDARGISSEQCHFVEVFMTWCAMTDSPLTTQEEYDGIAENQKRVVNQGRELSLSLYHRDGDRILGEWASATLSELEDVAALLDAAEGGSAYSQAVLAQYSKVTDSNNTLSAQFAKECLTDRRGFAATARIMAKQHHEYWLSQPLSAELHGHYQHLAATSLDAQDKLEAADSMSFDDYLAQFMSQYRDLKV</sequence>
<comment type="caution">
    <text evidence="11">The sequence shown here is derived from an EMBL/GenBank/DDBJ whole genome shotgun (WGS) entry which is preliminary data.</text>
</comment>
<feature type="domain" description="Glutamate--cysteine ligase" evidence="10">
    <location>
        <begin position="15"/>
        <end position="382"/>
    </location>
</feature>
<dbReference type="GO" id="GO:0004357">
    <property type="term" value="F:glutamate-cysteine ligase activity"/>
    <property type="evidence" value="ECO:0007669"/>
    <property type="project" value="UniProtKB-UniRule"/>
</dbReference>
<proteinExistence type="inferred from homology"/>
<dbReference type="AlphaFoldDB" id="A0A3M0AAK6"/>
<evidence type="ECO:0000256" key="5">
    <source>
        <dbReference type="ARBA" id="ARBA00022741"/>
    </source>
</evidence>
<dbReference type="HAMAP" id="MF_00578">
    <property type="entry name" value="Glu_cys_ligase"/>
    <property type="match status" value="1"/>
</dbReference>
<evidence type="ECO:0000256" key="7">
    <source>
        <dbReference type="ARBA" id="ARBA00048819"/>
    </source>
</evidence>
<keyword evidence="3 8" id="KW-0436">Ligase</keyword>
<evidence type="ECO:0000256" key="2">
    <source>
        <dbReference type="ARBA" id="ARBA00008772"/>
    </source>
</evidence>
<organism evidence="11 12">
    <name type="scientific">Umboniibacter marinipuniceus</name>
    <dbReference type="NCBI Taxonomy" id="569599"/>
    <lineage>
        <taxon>Bacteria</taxon>
        <taxon>Pseudomonadati</taxon>
        <taxon>Pseudomonadota</taxon>
        <taxon>Gammaproteobacteria</taxon>
        <taxon>Cellvibrionales</taxon>
        <taxon>Cellvibrionaceae</taxon>
        <taxon>Umboniibacter</taxon>
    </lineage>
</organism>
<keyword evidence="5 8" id="KW-0547">Nucleotide-binding</keyword>
<dbReference type="GO" id="GO:0006750">
    <property type="term" value="P:glutathione biosynthetic process"/>
    <property type="evidence" value="ECO:0007669"/>
    <property type="project" value="UniProtKB-UniRule"/>
</dbReference>
<comment type="pathway">
    <text evidence="1 8 9">Sulfur metabolism; glutathione biosynthesis; glutathione from L-cysteine and L-glutamate: step 1/2.</text>
</comment>
<dbReference type="Gene3D" id="3.30.590.20">
    <property type="match status" value="1"/>
</dbReference>
<dbReference type="PANTHER" id="PTHR38761:SF1">
    <property type="entry name" value="GLUTAMATE--CYSTEINE LIGASE"/>
    <property type="match status" value="1"/>
</dbReference>
<dbReference type="InterPro" id="IPR014746">
    <property type="entry name" value="Gln_synth/guanido_kin_cat_dom"/>
</dbReference>
<keyword evidence="12" id="KW-1185">Reference proteome</keyword>
<dbReference type="UniPathway" id="UPA00142">
    <property type="reaction ID" value="UER00209"/>
</dbReference>
<protein>
    <recommendedName>
        <fullName evidence="8">Glutamate--cysteine ligase</fullName>
        <ecNumber evidence="8">6.3.2.2</ecNumber>
    </recommendedName>
    <alternativeName>
        <fullName evidence="8">Gamma-ECS</fullName>
        <shortName evidence="8">GCS</shortName>
    </alternativeName>
    <alternativeName>
        <fullName evidence="8">Gamma-glutamylcysteine synthetase</fullName>
    </alternativeName>
</protein>
<reference evidence="11 12" key="1">
    <citation type="submission" date="2018-10" db="EMBL/GenBank/DDBJ databases">
        <title>Genomic Encyclopedia of Type Strains, Phase IV (KMG-IV): sequencing the most valuable type-strain genomes for metagenomic binning, comparative biology and taxonomic classification.</title>
        <authorList>
            <person name="Goeker M."/>
        </authorList>
    </citation>
    <scope>NUCLEOTIDE SEQUENCE [LARGE SCALE GENOMIC DNA]</scope>
    <source>
        <strain evidence="11 12">DSM 25080</strain>
    </source>
</reference>
<dbReference type="EMBL" id="REFJ01000001">
    <property type="protein sequence ID" value="RMA82183.1"/>
    <property type="molecule type" value="Genomic_DNA"/>
</dbReference>
<accession>A0A3M0AAK6</accession>
<comment type="similarity">
    <text evidence="2 8">Belongs to the glutamate--cysteine ligase type 1 family. Type 1 subfamily.</text>
</comment>
<dbReference type="GO" id="GO:0005524">
    <property type="term" value="F:ATP binding"/>
    <property type="evidence" value="ECO:0007669"/>
    <property type="project" value="UniProtKB-KW"/>
</dbReference>
<evidence type="ECO:0000256" key="9">
    <source>
        <dbReference type="RuleBase" id="RU004391"/>
    </source>
</evidence>
<evidence type="ECO:0000313" key="11">
    <source>
        <dbReference type="EMBL" id="RMA82183.1"/>
    </source>
</evidence>
<dbReference type="Proteomes" id="UP000267187">
    <property type="component" value="Unassembled WGS sequence"/>
</dbReference>
<evidence type="ECO:0000313" key="12">
    <source>
        <dbReference type="Proteomes" id="UP000267187"/>
    </source>
</evidence>
<evidence type="ECO:0000256" key="3">
    <source>
        <dbReference type="ARBA" id="ARBA00022598"/>
    </source>
</evidence>
<dbReference type="GO" id="GO:0046872">
    <property type="term" value="F:metal ion binding"/>
    <property type="evidence" value="ECO:0007669"/>
    <property type="project" value="TreeGrafter"/>
</dbReference>
<dbReference type="NCBIfam" id="TIGR01434">
    <property type="entry name" value="glu_cys_ligase"/>
    <property type="match status" value="1"/>
</dbReference>
<keyword evidence="4 8" id="KW-0317">Glutathione biosynthesis</keyword>
<evidence type="ECO:0000256" key="6">
    <source>
        <dbReference type="ARBA" id="ARBA00022840"/>
    </source>
</evidence>
<dbReference type="OrthoDB" id="9803907at2"/>
<dbReference type="InterPro" id="IPR007370">
    <property type="entry name" value="Glu_cys_ligase"/>
</dbReference>
<dbReference type="GO" id="GO:0005829">
    <property type="term" value="C:cytosol"/>
    <property type="evidence" value="ECO:0007669"/>
    <property type="project" value="TreeGrafter"/>
</dbReference>
<dbReference type="RefSeq" id="WP_121875531.1">
    <property type="nucleotide sequence ID" value="NZ_REFJ01000001.1"/>
</dbReference>
<keyword evidence="6 8" id="KW-0067">ATP-binding</keyword>
<evidence type="ECO:0000256" key="4">
    <source>
        <dbReference type="ARBA" id="ARBA00022684"/>
    </source>
</evidence>
<dbReference type="PANTHER" id="PTHR38761">
    <property type="entry name" value="GLUTAMATE--CYSTEINE LIGASE"/>
    <property type="match status" value="1"/>
</dbReference>
<evidence type="ECO:0000256" key="8">
    <source>
        <dbReference type="HAMAP-Rule" id="MF_00578"/>
    </source>
</evidence>
<evidence type="ECO:0000256" key="1">
    <source>
        <dbReference type="ARBA" id="ARBA00005006"/>
    </source>
</evidence>
<dbReference type="Pfam" id="PF04262">
    <property type="entry name" value="Glu_cys_ligase"/>
    <property type="match status" value="1"/>
</dbReference>
<dbReference type="EC" id="6.3.2.2" evidence="8"/>
<gene>
    <name evidence="8" type="primary">gshA</name>
    <name evidence="11" type="ORF">DFR27_0131</name>
</gene>
<evidence type="ECO:0000259" key="10">
    <source>
        <dbReference type="Pfam" id="PF04262"/>
    </source>
</evidence>
<comment type="catalytic activity">
    <reaction evidence="7 8 9">
        <text>L-cysteine + L-glutamate + ATP = gamma-L-glutamyl-L-cysteine + ADP + phosphate + H(+)</text>
        <dbReference type="Rhea" id="RHEA:13285"/>
        <dbReference type="ChEBI" id="CHEBI:15378"/>
        <dbReference type="ChEBI" id="CHEBI:29985"/>
        <dbReference type="ChEBI" id="CHEBI:30616"/>
        <dbReference type="ChEBI" id="CHEBI:35235"/>
        <dbReference type="ChEBI" id="CHEBI:43474"/>
        <dbReference type="ChEBI" id="CHEBI:58173"/>
        <dbReference type="ChEBI" id="CHEBI:456216"/>
        <dbReference type="EC" id="6.3.2.2"/>
    </reaction>
</comment>
<name>A0A3M0AAK6_9GAMM</name>
<dbReference type="SUPFAM" id="SSF55931">
    <property type="entry name" value="Glutamine synthetase/guanido kinase"/>
    <property type="match status" value="1"/>
</dbReference>